<dbReference type="PANTHER" id="PTHR39332">
    <property type="entry name" value="BLL4707 PROTEIN"/>
    <property type="match status" value="1"/>
</dbReference>
<comment type="caution">
    <text evidence="1">The sequence shown here is derived from an EMBL/GenBank/DDBJ whole genome shotgun (WGS) entry which is preliminary data.</text>
</comment>
<accession>A0ABW2L3D6</accession>
<dbReference type="Gene3D" id="3.30.530.20">
    <property type="match status" value="1"/>
</dbReference>
<dbReference type="SUPFAM" id="SSF55961">
    <property type="entry name" value="Bet v1-like"/>
    <property type="match status" value="1"/>
</dbReference>
<name>A0ABW2L3D6_9BACT</name>
<protein>
    <submittedName>
        <fullName evidence="1">SRPBCC family protein</fullName>
    </submittedName>
</protein>
<dbReference type="Proteomes" id="UP001596472">
    <property type="component" value="Unassembled WGS sequence"/>
</dbReference>
<evidence type="ECO:0000313" key="1">
    <source>
        <dbReference type="EMBL" id="MFC7336056.1"/>
    </source>
</evidence>
<dbReference type="PANTHER" id="PTHR39332:SF7">
    <property type="entry name" value="SRPBCC FAMILY PROTEIN"/>
    <property type="match status" value="1"/>
</dbReference>
<dbReference type="EMBL" id="JBHTBS010000001">
    <property type="protein sequence ID" value="MFC7336056.1"/>
    <property type="molecule type" value="Genomic_DNA"/>
</dbReference>
<keyword evidence="2" id="KW-1185">Reference proteome</keyword>
<reference evidence="2" key="1">
    <citation type="journal article" date="2019" name="Int. J. Syst. Evol. Microbiol.">
        <title>The Global Catalogue of Microorganisms (GCM) 10K type strain sequencing project: providing services to taxonomists for standard genome sequencing and annotation.</title>
        <authorList>
            <consortium name="The Broad Institute Genomics Platform"/>
            <consortium name="The Broad Institute Genome Sequencing Center for Infectious Disease"/>
            <person name="Wu L."/>
            <person name="Ma J."/>
        </authorList>
    </citation>
    <scope>NUCLEOTIDE SEQUENCE [LARGE SCALE GENOMIC DNA]</scope>
    <source>
        <strain evidence="2">CGMCC 4.1467</strain>
    </source>
</reference>
<dbReference type="CDD" id="cd07821">
    <property type="entry name" value="PYR_PYL_RCAR_like"/>
    <property type="match status" value="1"/>
</dbReference>
<gene>
    <name evidence="1" type="ORF">ACFQY0_02610</name>
</gene>
<dbReference type="InterPro" id="IPR019587">
    <property type="entry name" value="Polyketide_cyclase/dehydratase"/>
</dbReference>
<proteinExistence type="predicted"/>
<organism evidence="1 2">
    <name type="scientific">Haloferula chungangensis</name>
    <dbReference type="NCBI Taxonomy" id="1048331"/>
    <lineage>
        <taxon>Bacteria</taxon>
        <taxon>Pseudomonadati</taxon>
        <taxon>Verrucomicrobiota</taxon>
        <taxon>Verrucomicrobiia</taxon>
        <taxon>Verrucomicrobiales</taxon>
        <taxon>Verrucomicrobiaceae</taxon>
        <taxon>Haloferula</taxon>
    </lineage>
</organism>
<dbReference type="Pfam" id="PF10604">
    <property type="entry name" value="Polyketide_cyc2"/>
    <property type="match status" value="1"/>
</dbReference>
<dbReference type="InterPro" id="IPR023393">
    <property type="entry name" value="START-like_dom_sf"/>
</dbReference>
<evidence type="ECO:0000313" key="2">
    <source>
        <dbReference type="Proteomes" id="UP001596472"/>
    </source>
</evidence>
<dbReference type="RefSeq" id="WP_379708790.1">
    <property type="nucleotide sequence ID" value="NZ_JBHTBS010000001.1"/>
</dbReference>
<sequence length="159" mass="17561">MKKGETGHQMEVMKAPLRVATSAELDFSANAVWKLIAGFDTLPDYHASITTSELLEGGTVRKIGLTEDAGGGYVVERLVYFNDETKEFSYKITELIDCDFPLRNYQAFVRVEDLGEGKCRLNWGSKFTVEGASDEEGDALAKAIYQGCFDGVTKVLSKK</sequence>